<dbReference type="Gene3D" id="2.10.25.10">
    <property type="entry name" value="Laminin"/>
    <property type="match status" value="1"/>
</dbReference>
<dbReference type="Gene3D" id="4.10.400.10">
    <property type="entry name" value="Low-density Lipoprotein Receptor"/>
    <property type="match status" value="1"/>
</dbReference>
<dbReference type="OMA" id="CESMMAN"/>
<keyword evidence="5" id="KW-0472">Membrane</keyword>
<evidence type="ECO:0000313" key="10">
    <source>
        <dbReference type="EMBL" id="EFX76643.1"/>
    </source>
</evidence>
<evidence type="ECO:0000256" key="2">
    <source>
        <dbReference type="ARBA" id="ARBA00022536"/>
    </source>
</evidence>
<evidence type="ECO:0000256" key="5">
    <source>
        <dbReference type="ARBA" id="ARBA00023136"/>
    </source>
</evidence>
<dbReference type="Pfam" id="PF00057">
    <property type="entry name" value="Ldl_recept_a"/>
    <property type="match status" value="1"/>
</dbReference>
<dbReference type="SUPFAM" id="SSF57424">
    <property type="entry name" value="LDL receptor-like module"/>
    <property type="match status" value="1"/>
</dbReference>
<feature type="compositionally biased region" description="Polar residues" evidence="9">
    <location>
        <begin position="320"/>
        <end position="334"/>
    </location>
</feature>
<keyword evidence="7" id="KW-0675">Receptor</keyword>
<dbReference type="InterPro" id="IPR000033">
    <property type="entry name" value="LDLR_classB_rpt"/>
</dbReference>
<dbReference type="SMART" id="SM00135">
    <property type="entry name" value="LY"/>
    <property type="match status" value="7"/>
</dbReference>
<proteinExistence type="predicted"/>
<dbReference type="InParanoid" id="E9GVA3"/>
<evidence type="ECO:0000256" key="6">
    <source>
        <dbReference type="ARBA" id="ARBA00023157"/>
    </source>
</evidence>
<dbReference type="InterPro" id="IPR001611">
    <property type="entry name" value="Leu-rich_rpt"/>
</dbReference>
<dbReference type="PANTHER" id="PTHR46513">
    <property type="entry name" value="VITELLOGENIN RECEPTOR-LIKE PROTEIN-RELATED-RELATED"/>
    <property type="match status" value="1"/>
</dbReference>
<evidence type="ECO:0000256" key="7">
    <source>
        <dbReference type="ARBA" id="ARBA00023170"/>
    </source>
</evidence>
<dbReference type="AlphaFoldDB" id="E9GVA3"/>
<evidence type="ECO:0000256" key="9">
    <source>
        <dbReference type="SAM" id="MobiDB-lite"/>
    </source>
</evidence>
<dbReference type="HOGENOM" id="CLU_459479_0_0_1"/>
<dbReference type="KEGG" id="dpx:DAPPUDRAFT_248813"/>
<reference evidence="10 11" key="1">
    <citation type="journal article" date="2011" name="Science">
        <title>The ecoresponsive genome of Daphnia pulex.</title>
        <authorList>
            <person name="Colbourne J.K."/>
            <person name="Pfrender M.E."/>
            <person name="Gilbert D."/>
            <person name="Thomas W.K."/>
            <person name="Tucker A."/>
            <person name="Oakley T.H."/>
            <person name="Tokishita S."/>
            <person name="Aerts A."/>
            <person name="Arnold G.J."/>
            <person name="Basu M.K."/>
            <person name="Bauer D.J."/>
            <person name="Caceres C.E."/>
            <person name="Carmel L."/>
            <person name="Casola C."/>
            <person name="Choi J.H."/>
            <person name="Detter J.C."/>
            <person name="Dong Q."/>
            <person name="Dusheyko S."/>
            <person name="Eads B.D."/>
            <person name="Frohlich T."/>
            <person name="Geiler-Samerotte K.A."/>
            <person name="Gerlach D."/>
            <person name="Hatcher P."/>
            <person name="Jogdeo S."/>
            <person name="Krijgsveld J."/>
            <person name="Kriventseva E.V."/>
            <person name="Kultz D."/>
            <person name="Laforsch C."/>
            <person name="Lindquist E."/>
            <person name="Lopez J."/>
            <person name="Manak J.R."/>
            <person name="Muller J."/>
            <person name="Pangilinan J."/>
            <person name="Patwardhan R.P."/>
            <person name="Pitluck S."/>
            <person name="Pritham E.J."/>
            <person name="Rechtsteiner A."/>
            <person name="Rho M."/>
            <person name="Rogozin I.B."/>
            <person name="Sakarya O."/>
            <person name="Salamov A."/>
            <person name="Schaack S."/>
            <person name="Shapiro H."/>
            <person name="Shiga Y."/>
            <person name="Skalitzky C."/>
            <person name="Smith Z."/>
            <person name="Souvorov A."/>
            <person name="Sung W."/>
            <person name="Tang Z."/>
            <person name="Tsuchiya D."/>
            <person name="Tu H."/>
            <person name="Vos H."/>
            <person name="Wang M."/>
            <person name="Wolf Y.I."/>
            <person name="Yamagata H."/>
            <person name="Yamada T."/>
            <person name="Ye Y."/>
            <person name="Shaw J.R."/>
            <person name="Andrews J."/>
            <person name="Crease T.J."/>
            <person name="Tang H."/>
            <person name="Lucas S.M."/>
            <person name="Robertson H.M."/>
            <person name="Bork P."/>
            <person name="Koonin E.V."/>
            <person name="Zdobnov E.M."/>
            <person name="Grigoriev I.V."/>
            <person name="Lynch M."/>
            <person name="Boore J.L."/>
        </authorList>
    </citation>
    <scope>NUCLEOTIDE SEQUENCE [LARGE SCALE GENOMIC DNA]</scope>
</reference>
<keyword evidence="8" id="KW-0325">Glycoprotein</keyword>
<dbReference type="PROSITE" id="PS51450">
    <property type="entry name" value="LRR"/>
    <property type="match status" value="1"/>
</dbReference>
<name>E9GVA3_DAPPU</name>
<dbReference type="Proteomes" id="UP000000305">
    <property type="component" value="Unassembled WGS sequence"/>
</dbReference>
<dbReference type="PhylomeDB" id="E9GVA3"/>
<evidence type="ECO:0000256" key="3">
    <source>
        <dbReference type="ARBA" id="ARBA00022583"/>
    </source>
</evidence>
<dbReference type="InterPro" id="IPR036055">
    <property type="entry name" value="LDL_receptor-like_sf"/>
</dbReference>
<feature type="region of interest" description="Disordered" evidence="9">
    <location>
        <begin position="320"/>
        <end position="339"/>
    </location>
</feature>
<dbReference type="Gene3D" id="2.120.10.30">
    <property type="entry name" value="TolB, C-terminal domain"/>
    <property type="match status" value="3"/>
</dbReference>
<dbReference type="GO" id="GO:0006897">
    <property type="term" value="P:endocytosis"/>
    <property type="evidence" value="ECO:0007669"/>
    <property type="project" value="UniProtKB-KW"/>
</dbReference>
<evidence type="ECO:0000256" key="8">
    <source>
        <dbReference type="ARBA" id="ARBA00023180"/>
    </source>
</evidence>
<keyword evidence="2" id="KW-0245">EGF-like domain</keyword>
<dbReference type="PANTHER" id="PTHR46513:SF13">
    <property type="entry name" value="EGF-LIKE DOMAIN-CONTAINING PROTEIN"/>
    <property type="match status" value="1"/>
</dbReference>
<dbReference type="SUPFAM" id="SSF63825">
    <property type="entry name" value="YWTD domain"/>
    <property type="match status" value="2"/>
</dbReference>
<sequence>MQVVSMEFEPDSFNGLVKLQELWIIASTRADRIDRRRHVQGQPTTSTSRLEKLSTPPLERRRFPIVIRKLRLLNLSSNQLVQLPPGLFDSVVSLKELWLNGNKLTTDYGLVVSGISQTHGVAADYEDGVVYWNEKSEGKAGIYKSMLDGSAFQYVVSVGVEIVEDLVIDWVGRHIYFADSGRKHIVVCDFYAAICSVVISGQLDKSRAVAVYPEEGLLFWSDWSSSSHIGSAGMDGSQRTNTPNSIALKVRGLMDPIVKIFPVKVTHPYALDIFENTIFWCDPLEHEVLSVNKFTGKDYKICESMMANFDQGSFDNSNWHPRSSSFQAKPSHQPLSKRDLQPSLSSFTNPYKCACPVGMTLNKDGRTCESISAHESSIVIATYTDIYRMTHHQIGKDSVFRLPTRNVEYIGALAYSPLGHSIVYSDMIQRTIYSIHLDTYRQTVLFENVDMVEGLDVDPFTENIYWTEVTRETVVVGQKKHDGSYDRLVLARNLNSPQGVTIGSQSGRMFIVEGRISHVISVWHMDGTNRQELVKVRGIVSAMAYDGKHLLQRLPASCIPAKYRCDGVNDCALGEDELQRRNTTTEVKYSLKTE</sequence>
<protein>
    <submittedName>
        <fullName evidence="10">Uncharacterized protein</fullName>
    </submittedName>
</protein>
<dbReference type="CDD" id="cd00112">
    <property type="entry name" value="LDLa"/>
    <property type="match status" value="1"/>
</dbReference>
<dbReference type="STRING" id="6669.E9GVA3"/>
<keyword evidence="4" id="KW-0677">Repeat</keyword>
<gene>
    <name evidence="10" type="ORF">DAPPUDRAFT_248813</name>
</gene>
<evidence type="ECO:0000256" key="1">
    <source>
        <dbReference type="ARBA" id="ARBA00004167"/>
    </source>
</evidence>
<keyword evidence="11" id="KW-1185">Reference proteome</keyword>
<accession>E9GVA3</accession>
<dbReference type="eggNOG" id="KOG1215">
    <property type="taxonomic scope" value="Eukaryota"/>
</dbReference>
<comment type="subcellular location">
    <subcellularLocation>
        <location evidence="1">Membrane</location>
        <topology evidence="1">Single-pass membrane protein</topology>
    </subcellularLocation>
</comment>
<dbReference type="OrthoDB" id="6345916at2759"/>
<dbReference type="InterPro" id="IPR003591">
    <property type="entry name" value="Leu-rich_rpt_typical-subtyp"/>
</dbReference>
<dbReference type="InterPro" id="IPR002172">
    <property type="entry name" value="LDrepeatLR_classA_rpt"/>
</dbReference>
<keyword evidence="6" id="KW-1015">Disulfide bond</keyword>
<dbReference type="SUPFAM" id="SSF52058">
    <property type="entry name" value="L domain-like"/>
    <property type="match status" value="1"/>
</dbReference>
<organism evidence="10 11">
    <name type="scientific">Daphnia pulex</name>
    <name type="common">Water flea</name>
    <dbReference type="NCBI Taxonomy" id="6669"/>
    <lineage>
        <taxon>Eukaryota</taxon>
        <taxon>Metazoa</taxon>
        <taxon>Ecdysozoa</taxon>
        <taxon>Arthropoda</taxon>
        <taxon>Crustacea</taxon>
        <taxon>Branchiopoda</taxon>
        <taxon>Diplostraca</taxon>
        <taxon>Cladocera</taxon>
        <taxon>Anomopoda</taxon>
        <taxon>Daphniidae</taxon>
        <taxon>Daphnia</taxon>
    </lineage>
</organism>
<dbReference type="InterPro" id="IPR050778">
    <property type="entry name" value="Cueball_EGF_LRP_Nidogen"/>
</dbReference>
<dbReference type="SMART" id="SM00369">
    <property type="entry name" value="LRR_TYP"/>
    <property type="match status" value="1"/>
</dbReference>
<dbReference type="InterPro" id="IPR011042">
    <property type="entry name" value="6-blade_b-propeller_TolB-like"/>
</dbReference>
<keyword evidence="3" id="KW-0254">Endocytosis</keyword>
<dbReference type="GO" id="GO:0016020">
    <property type="term" value="C:membrane"/>
    <property type="evidence" value="ECO:0007669"/>
    <property type="project" value="UniProtKB-SubCell"/>
</dbReference>
<dbReference type="EMBL" id="GL732567">
    <property type="protein sequence ID" value="EFX76643.1"/>
    <property type="molecule type" value="Genomic_DNA"/>
</dbReference>
<evidence type="ECO:0000256" key="4">
    <source>
        <dbReference type="ARBA" id="ARBA00022737"/>
    </source>
</evidence>
<evidence type="ECO:0000313" key="11">
    <source>
        <dbReference type="Proteomes" id="UP000000305"/>
    </source>
</evidence>